<dbReference type="EMBL" id="JBHFFA010000002">
    <property type="protein sequence ID" value="KAL2641862.1"/>
    <property type="molecule type" value="Genomic_DNA"/>
</dbReference>
<proteinExistence type="predicted"/>
<sequence length="405" mass="45801">MPAGNSSEEFLLSAVSGYIIVRLRAEADAPVELVPPAIVNPSATDNLKSALAELEKERQARKAAEAANAEADPQIKRLKTYVHETIRQRDEAVKYRDERTRQLEEALQSQDELTRNRDEIILQKDELSRQKEEILRARDASKTEIAEVAQILVTQADKIMSIANAGKPFSRGLPRFPKATGLVAIALGFGREWKEVVEEVVRQRDEACKRRDEIHSQMEQRNFSVAIEVSELEASLTQLKVEVSEKALELERAQKEASETEQSLTEQDEQTKKEAEDYKTRVEEAENRLLLVNNSISQAVQNLAKVRDSLLNVLRSMPSVGDESSSEVTQSLEELNQDPAASFLELVELAGRVHRSWTQSQEDFAKQKEEWEAHVQFLYRKRKTAFCPKSFTLITGSEIISVTLN</sequence>
<dbReference type="Proteomes" id="UP001605036">
    <property type="component" value="Unassembled WGS sequence"/>
</dbReference>
<keyword evidence="4" id="KW-1185">Reference proteome</keyword>
<dbReference type="AlphaFoldDB" id="A0ABD1Z244"/>
<evidence type="ECO:0000313" key="4">
    <source>
        <dbReference type="Proteomes" id="UP001605036"/>
    </source>
</evidence>
<comment type="caution">
    <text evidence="3">The sequence shown here is derived from an EMBL/GenBank/DDBJ whole genome shotgun (WGS) entry which is preliminary data.</text>
</comment>
<feature type="coiled-coil region" evidence="1">
    <location>
        <begin position="96"/>
        <end position="144"/>
    </location>
</feature>
<organism evidence="3 4">
    <name type="scientific">Riccia fluitans</name>
    <dbReference type="NCBI Taxonomy" id="41844"/>
    <lineage>
        <taxon>Eukaryota</taxon>
        <taxon>Viridiplantae</taxon>
        <taxon>Streptophyta</taxon>
        <taxon>Embryophyta</taxon>
        <taxon>Marchantiophyta</taxon>
        <taxon>Marchantiopsida</taxon>
        <taxon>Marchantiidae</taxon>
        <taxon>Marchantiales</taxon>
        <taxon>Ricciaceae</taxon>
        <taxon>Riccia</taxon>
    </lineage>
</organism>
<evidence type="ECO:0000256" key="2">
    <source>
        <dbReference type="SAM" id="MobiDB-lite"/>
    </source>
</evidence>
<accession>A0ABD1Z244</accession>
<protein>
    <submittedName>
        <fullName evidence="3">Uncharacterized protein</fullName>
    </submittedName>
</protein>
<dbReference type="InterPro" id="IPR040300">
    <property type="entry name" value="At3g49055-like"/>
</dbReference>
<feature type="region of interest" description="Disordered" evidence="2">
    <location>
        <begin position="252"/>
        <end position="278"/>
    </location>
</feature>
<dbReference type="PANTHER" id="PTHR34937:SF1">
    <property type="entry name" value="PARAMYOSIN"/>
    <property type="match status" value="1"/>
</dbReference>
<reference evidence="3 4" key="1">
    <citation type="submission" date="2024-09" db="EMBL/GenBank/DDBJ databases">
        <title>Chromosome-scale assembly of Riccia fluitans.</title>
        <authorList>
            <person name="Paukszto L."/>
            <person name="Sawicki J."/>
            <person name="Karawczyk K."/>
            <person name="Piernik-Szablinska J."/>
            <person name="Szczecinska M."/>
            <person name="Mazdziarz M."/>
        </authorList>
    </citation>
    <scope>NUCLEOTIDE SEQUENCE [LARGE SCALE GENOMIC DNA]</scope>
    <source>
        <strain evidence="3">Rf_01</strain>
        <tissue evidence="3">Aerial parts of the thallus</tissue>
    </source>
</reference>
<name>A0ABD1Z244_9MARC</name>
<dbReference type="PANTHER" id="PTHR34937">
    <property type="entry name" value="OS08G0559800 PROTEIN"/>
    <property type="match status" value="1"/>
</dbReference>
<gene>
    <name evidence="3" type="ORF">R1flu_009449</name>
</gene>
<evidence type="ECO:0000256" key="1">
    <source>
        <dbReference type="SAM" id="Coils"/>
    </source>
</evidence>
<feature type="compositionally biased region" description="Basic and acidic residues" evidence="2">
    <location>
        <begin position="269"/>
        <end position="278"/>
    </location>
</feature>
<keyword evidence="1" id="KW-0175">Coiled coil</keyword>
<evidence type="ECO:0000313" key="3">
    <source>
        <dbReference type="EMBL" id="KAL2641862.1"/>
    </source>
</evidence>